<proteinExistence type="predicted"/>
<dbReference type="VEuPathDB" id="FungiDB:SI65_05989"/>
<organism evidence="1 2">
    <name type="scientific">Aspergillus cristatus</name>
    <name type="common">Chinese Fuzhuan brick tea-fermentation fungus</name>
    <name type="synonym">Eurotium cristatum</name>
    <dbReference type="NCBI Taxonomy" id="573508"/>
    <lineage>
        <taxon>Eukaryota</taxon>
        <taxon>Fungi</taxon>
        <taxon>Dikarya</taxon>
        <taxon>Ascomycota</taxon>
        <taxon>Pezizomycotina</taxon>
        <taxon>Eurotiomycetes</taxon>
        <taxon>Eurotiomycetidae</taxon>
        <taxon>Eurotiales</taxon>
        <taxon>Aspergillaceae</taxon>
        <taxon>Aspergillus</taxon>
        <taxon>Aspergillus subgen. Aspergillus</taxon>
    </lineage>
</organism>
<evidence type="ECO:0000313" key="2">
    <source>
        <dbReference type="Proteomes" id="UP000094569"/>
    </source>
</evidence>
<name>A0A1E3BF07_ASPCR</name>
<sequence length="170" mass="19208">MSEINQDIDVHTALRRKNARNPNYVTHILSLKRTELLPKIRKEELSILANTAAERSNVKMIEGRVEGGNADELVLLLAWNGTLNNNHNRPQSLSRVLDLVKDLASRNHYSIESHYLFAGGPGYQGYPEFMSFYVRPAHKELFEHAFADFESTMMMMSTAVPQACLMTGGD</sequence>
<reference evidence="1 2" key="1">
    <citation type="journal article" date="2016" name="BMC Genomics">
        <title>Comparative genomic and transcriptomic analyses of the Fuzhuan brick tea-fermentation fungus Aspergillus cristatus.</title>
        <authorList>
            <person name="Ge Y."/>
            <person name="Wang Y."/>
            <person name="Liu Y."/>
            <person name="Tan Y."/>
            <person name="Ren X."/>
            <person name="Zhang X."/>
            <person name="Hyde K.D."/>
            <person name="Liu Y."/>
            <person name="Liu Z."/>
        </authorList>
    </citation>
    <scope>NUCLEOTIDE SEQUENCE [LARGE SCALE GENOMIC DNA]</scope>
    <source>
        <strain evidence="1 2">GZAAS20.1005</strain>
    </source>
</reference>
<dbReference type="AlphaFoldDB" id="A0A1E3BF07"/>
<comment type="caution">
    <text evidence="1">The sequence shown here is derived from an EMBL/GenBank/DDBJ whole genome shotgun (WGS) entry which is preliminary data.</text>
</comment>
<evidence type="ECO:0000313" key="1">
    <source>
        <dbReference type="EMBL" id="ODM19371.1"/>
    </source>
</evidence>
<protein>
    <submittedName>
        <fullName evidence="1">Uncharacterized protein</fullName>
    </submittedName>
</protein>
<dbReference type="EMBL" id="JXNT01000005">
    <property type="protein sequence ID" value="ODM19371.1"/>
    <property type="molecule type" value="Genomic_DNA"/>
</dbReference>
<keyword evidence="2" id="KW-1185">Reference proteome</keyword>
<dbReference type="Proteomes" id="UP000094569">
    <property type="component" value="Unassembled WGS sequence"/>
</dbReference>
<accession>A0A1E3BF07</accession>
<gene>
    <name evidence="1" type="ORF">SI65_05989</name>
</gene>